<organism evidence="1">
    <name type="scientific">Tanacetum cinerariifolium</name>
    <name type="common">Dalmatian daisy</name>
    <name type="synonym">Chrysanthemum cinerariifolium</name>
    <dbReference type="NCBI Taxonomy" id="118510"/>
    <lineage>
        <taxon>Eukaryota</taxon>
        <taxon>Viridiplantae</taxon>
        <taxon>Streptophyta</taxon>
        <taxon>Embryophyta</taxon>
        <taxon>Tracheophyta</taxon>
        <taxon>Spermatophyta</taxon>
        <taxon>Magnoliopsida</taxon>
        <taxon>eudicotyledons</taxon>
        <taxon>Gunneridae</taxon>
        <taxon>Pentapetalae</taxon>
        <taxon>asterids</taxon>
        <taxon>campanulids</taxon>
        <taxon>Asterales</taxon>
        <taxon>Asteraceae</taxon>
        <taxon>Asteroideae</taxon>
        <taxon>Anthemideae</taxon>
        <taxon>Anthemidinae</taxon>
        <taxon>Tanacetum</taxon>
    </lineage>
</organism>
<dbReference type="EMBL" id="BKCJ011404178">
    <property type="protein sequence ID" value="GFD30468.1"/>
    <property type="molecule type" value="Genomic_DNA"/>
</dbReference>
<accession>A0A699VA18</accession>
<dbReference type="AlphaFoldDB" id="A0A699VA18"/>
<comment type="caution">
    <text evidence="1">The sequence shown here is derived from an EMBL/GenBank/DDBJ whole genome shotgun (WGS) entry which is preliminary data.</text>
</comment>
<reference evidence="1" key="1">
    <citation type="journal article" date="2019" name="Sci. Rep.">
        <title>Draft genome of Tanacetum cinerariifolium, the natural source of mosquito coil.</title>
        <authorList>
            <person name="Yamashiro T."/>
            <person name="Shiraishi A."/>
            <person name="Satake H."/>
            <person name="Nakayama K."/>
        </authorList>
    </citation>
    <scope>NUCLEOTIDE SEQUENCE</scope>
</reference>
<sequence length="100" mass="10337">LAAIRGGAHGEIHRHEVAIEQPALGIAEAKLGAEAAHAVAHLQVVDATEGHVVQQHHVDLAPLLNRGRQLRVQHHVGAIADQSPGRLPAAATITASLGSC</sequence>
<feature type="non-terminal residue" evidence="1">
    <location>
        <position position="1"/>
    </location>
</feature>
<evidence type="ECO:0000313" key="1">
    <source>
        <dbReference type="EMBL" id="GFD30468.1"/>
    </source>
</evidence>
<protein>
    <submittedName>
        <fullName evidence="1">Uncharacterized protein</fullName>
    </submittedName>
</protein>
<proteinExistence type="predicted"/>
<gene>
    <name evidence="1" type="ORF">Tci_902437</name>
</gene>
<name>A0A699VA18_TANCI</name>